<dbReference type="EMBL" id="BGZK01000005">
    <property type="protein sequence ID" value="GBP00339.1"/>
    <property type="molecule type" value="Genomic_DNA"/>
</dbReference>
<protein>
    <submittedName>
        <fullName evidence="2">Uncharacterized protein</fullName>
    </submittedName>
</protein>
<dbReference type="Proteomes" id="UP000299102">
    <property type="component" value="Unassembled WGS sequence"/>
</dbReference>
<keyword evidence="1" id="KW-0812">Transmembrane</keyword>
<dbReference type="AlphaFoldDB" id="A0A4C1SDV3"/>
<keyword evidence="3" id="KW-1185">Reference proteome</keyword>
<evidence type="ECO:0000313" key="3">
    <source>
        <dbReference type="Proteomes" id="UP000299102"/>
    </source>
</evidence>
<accession>A0A4C1SDV3</accession>
<evidence type="ECO:0000313" key="2">
    <source>
        <dbReference type="EMBL" id="GBP00339.1"/>
    </source>
</evidence>
<keyword evidence="1" id="KW-0472">Membrane</keyword>
<evidence type="ECO:0000256" key="1">
    <source>
        <dbReference type="SAM" id="Phobius"/>
    </source>
</evidence>
<comment type="caution">
    <text evidence="2">The sequence shown here is derived from an EMBL/GenBank/DDBJ whole genome shotgun (WGS) entry which is preliminary data.</text>
</comment>
<gene>
    <name evidence="2" type="ORF">EVAR_923_1</name>
</gene>
<keyword evidence="1" id="KW-1133">Transmembrane helix</keyword>
<name>A0A4C1SDV3_EUMVA</name>
<feature type="transmembrane region" description="Helical" evidence="1">
    <location>
        <begin position="87"/>
        <end position="107"/>
    </location>
</feature>
<feature type="transmembrane region" description="Helical" evidence="1">
    <location>
        <begin position="61"/>
        <end position="81"/>
    </location>
</feature>
<organism evidence="2 3">
    <name type="scientific">Eumeta variegata</name>
    <name type="common">Bagworm moth</name>
    <name type="synonym">Eumeta japonica</name>
    <dbReference type="NCBI Taxonomy" id="151549"/>
    <lineage>
        <taxon>Eukaryota</taxon>
        <taxon>Metazoa</taxon>
        <taxon>Ecdysozoa</taxon>
        <taxon>Arthropoda</taxon>
        <taxon>Hexapoda</taxon>
        <taxon>Insecta</taxon>
        <taxon>Pterygota</taxon>
        <taxon>Neoptera</taxon>
        <taxon>Endopterygota</taxon>
        <taxon>Lepidoptera</taxon>
        <taxon>Glossata</taxon>
        <taxon>Ditrysia</taxon>
        <taxon>Tineoidea</taxon>
        <taxon>Psychidae</taxon>
        <taxon>Oiketicinae</taxon>
        <taxon>Eumeta</taxon>
    </lineage>
</organism>
<sequence length="149" mass="17197">MVPQWSSAMPSNRDRVRSSTWANVTFNIKSQHTLRSSESILSRWFWPSLQAPSDRQFSLAWIRYVSAYFGFTGASGFYIVHNSSYPIPPWFLLFQLVLLLRSCTALADKKRQRVRICAKLSHACRWTMDLPKIIALGPELRGECGRRKS</sequence>
<reference evidence="2 3" key="1">
    <citation type="journal article" date="2019" name="Commun. Biol.">
        <title>The bagworm genome reveals a unique fibroin gene that provides high tensile strength.</title>
        <authorList>
            <person name="Kono N."/>
            <person name="Nakamura H."/>
            <person name="Ohtoshi R."/>
            <person name="Tomita M."/>
            <person name="Numata K."/>
            <person name="Arakawa K."/>
        </authorList>
    </citation>
    <scope>NUCLEOTIDE SEQUENCE [LARGE SCALE GENOMIC DNA]</scope>
</reference>
<proteinExistence type="predicted"/>